<dbReference type="EMBL" id="CP144528">
    <property type="protein sequence ID" value="WWC73182.1"/>
    <property type="molecule type" value="Genomic_DNA"/>
</dbReference>
<feature type="compositionally biased region" description="Basic and acidic residues" evidence="1">
    <location>
        <begin position="892"/>
        <end position="925"/>
    </location>
</feature>
<feature type="compositionally biased region" description="Polar residues" evidence="1">
    <location>
        <begin position="716"/>
        <end position="734"/>
    </location>
</feature>
<name>A0AAJ8LAE4_9TREE</name>
<feature type="region of interest" description="Disordered" evidence="1">
    <location>
        <begin position="826"/>
        <end position="925"/>
    </location>
</feature>
<dbReference type="KEGG" id="kpin:30173677"/>
<protein>
    <recommendedName>
        <fullName evidence="2">SAP domain-containing protein</fullName>
    </recommendedName>
</protein>
<dbReference type="PROSITE" id="PS50800">
    <property type="entry name" value="SAP"/>
    <property type="match status" value="1"/>
</dbReference>
<keyword evidence="4" id="KW-1185">Reference proteome</keyword>
<feature type="compositionally biased region" description="Pro residues" evidence="1">
    <location>
        <begin position="601"/>
        <end position="616"/>
    </location>
</feature>
<feature type="region of interest" description="Disordered" evidence="1">
    <location>
        <begin position="61"/>
        <end position="89"/>
    </location>
</feature>
<feature type="compositionally biased region" description="Polar residues" evidence="1">
    <location>
        <begin position="773"/>
        <end position="785"/>
    </location>
</feature>
<reference evidence="3" key="1">
    <citation type="submission" date="2013-07" db="EMBL/GenBank/DDBJ databases">
        <authorList>
            <consortium name="The Broad Institute Genome Sequencing Platform"/>
            <person name="Cuomo C."/>
            <person name="Litvintseva A."/>
            <person name="Chen Y."/>
            <person name="Heitman J."/>
            <person name="Sun S."/>
            <person name="Springer D."/>
            <person name="Dromer F."/>
            <person name="Young S.K."/>
            <person name="Zeng Q."/>
            <person name="Gargeya S."/>
            <person name="Fitzgerald M."/>
            <person name="Abouelleil A."/>
            <person name="Alvarado L."/>
            <person name="Berlin A.M."/>
            <person name="Chapman S.B."/>
            <person name="Dewar J."/>
            <person name="Goldberg J."/>
            <person name="Griggs A."/>
            <person name="Gujja S."/>
            <person name="Hansen M."/>
            <person name="Howarth C."/>
            <person name="Imamovic A."/>
            <person name="Larimer J."/>
            <person name="McCowan C."/>
            <person name="Murphy C."/>
            <person name="Pearson M."/>
            <person name="Priest M."/>
            <person name="Roberts A."/>
            <person name="Saif S."/>
            <person name="Shea T."/>
            <person name="Sykes S."/>
            <person name="Wortman J."/>
            <person name="Nusbaum C."/>
            <person name="Birren B."/>
        </authorList>
    </citation>
    <scope>NUCLEOTIDE SEQUENCE</scope>
    <source>
        <strain evidence="3">CBS 10737</strain>
    </source>
</reference>
<proteinExistence type="predicted"/>
<evidence type="ECO:0000313" key="3">
    <source>
        <dbReference type="EMBL" id="WWC73182.1"/>
    </source>
</evidence>
<feature type="region of interest" description="Disordered" evidence="1">
    <location>
        <begin position="547"/>
        <end position="635"/>
    </location>
</feature>
<feature type="compositionally biased region" description="Low complexity" evidence="1">
    <location>
        <begin position="870"/>
        <end position="882"/>
    </location>
</feature>
<feature type="compositionally biased region" description="Basic and acidic residues" evidence="1">
    <location>
        <begin position="547"/>
        <end position="564"/>
    </location>
</feature>
<dbReference type="InterPro" id="IPR003034">
    <property type="entry name" value="SAP_dom"/>
</dbReference>
<reference evidence="3" key="2">
    <citation type="submission" date="2024-02" db="EMBL/GenBank/DDBJ databases">
        <title>Comparative genomics of Cryptococcus and Kwoniella reveals pathogenesis evolution and contrasting modes of karyotype evolution via chromosome fusion or intercentromeric recombination.</title>
        <authorList>
            <person name="Coelho M.A."/>
            <person name="David-Palma M."/>
            <person name="Shea T."/>
            <person name="Bowers K."/>
            <person name="McGinley-Smith S."/>
            <person name="Mohammad A.W."/>
            <person name="Gnirke A."/>
            <person name="Yurkov A.M."/>
            <person name="Nowrousian M."/>
            <person name="Sun S."/>
            <person name="Cuomo C.A."/>
            <person name="Heitman J."/>
        </authorList>
    </citation>
    <scope>NUCLEOTIDE SEQUENCE</scope>
    <source>
        <strain evidence="3">CBS 10737</strain>
    </source>
</reference>
<feature type="region of interest" description="Disordered" evidence="1">
    <location>
        <begin position="287"/>
        <end position="319"/>
    </location>
</feature>
<evidence type="ECO:0000313" key="4">
    <source>
        <dbReference type="Proteomes" id="UP000094020"/>
    </source>
</evidence>
<feature type="compositionally biased region" description="Polar residues" evidence="1">
    <location>
        <begin position="296"/>
        <end position="310"/>
    </location>
</feature>
<feature type="region of interest" description="Disordered" evidence="1">
    <location>
        <begin position="483"/>
        <end position="535"/>
    </location>
</feature>
<feature type="domain" description="SAP" evidence="2">
    <location>
        <begin position="12"/>
        <end position="46"/>
    </location>
</feature>
<feature type="compositionally biased region" description="Basic residues" evidence="1">
    <location>
        <begin position="565"/>
        <end position="578"/>
    </location>
</feature>
<organism evidence="3 4">
    <name type="scientific">Kwoniella pini CBS 10737</name>
    <dbReference type="NCBI Taxonomy" id="1296096"/>
    <lineage>
        <taxon>Eukaryota</taxon>
        <taxon>Fungi</taxon>
        <taxon>Dikarya</taxon>
        <taxon>Basidiomycota</taxon>
        <taxon>Agaricomycotina</taxon>
        <taxon>Tremellomycetes</taxon>
        <taxon>Tremellales</taxon>
        <taxon>Cryptococcaceae</taxon>
        <taxon>Kwoniella</taxon>
    </lineage>
</organism>
<feature type="compositionally biased region" description="Polar residues" evidence="1">
    <location>
        <begin position="826"/>
        <end position="853"/>
    </location>
</feature>
<dbReference type="RefSeq" id="XP_070059557.1">
    <property type="nucleotide sequence ID" value="XM_070203456.1"/>
</dbReference>
<feature type="region of interest" description="Disordered" evidence="1">
    <location>
        <begin position="752"/>
        <end position="785"/>
    </location>
</feature>
<dbReference type="GeneID" id="30173677"/>
<feature type="region of interest" description="Disordered" evidence="1">
    <location>
        <begin position="668"/>
        <end position="734"/>
    </location>
</feature>
<dbReference type="Proteomes" id="UP000094020">
    <property type="component" value="Chromosome 10"/>
</dbReference>
<feature type="compositionally biased region" description="Polar residues" evidence="1">
    <location>
        <begin position="688"/>
        <end position="702"/>
    </location>
</feature>
<dbReference type="AlphaFoldDB" id="A0AAJ8LAE4"/>
<accession>A0AAJ8LAE4</accession>
<sequence length="925" mass="100138">MADEILRNSAALNALKRHQLVSLSKRYGLKASGKNVELIQRLEDYAVNHANDLDFYIPSPAPTPGPHIFSEPATSEPPTPTANHVPSSASRSFQYALAPTTLNHKDSMMSVQSRASDAWEMLSESGASLISPKKQNGMTKSSSCSSWKSANNGEAMGEFGGYHNEKATSTSSMKALATSLSRRGSRILLGRSTSASSHLSQAAEFQPELIAQPQPEPELIEEIVNTIPPSPASTVGVPRRHSRITLLERPSTVRLCSPTPTSPRFDPQSDHEDDELPFFSRQDLKARRSVGPLRSSMGQTTPLSLQNGMSRKSMPALPSSGSASVSRIYPPLPAMASQFAEFTSTPPVPGSFPPISPAPTRMVFGSTIENGVSNQQFSEAAQAVLREMNAKLPGGLTFGEELLKGQRAEIEKLVQTNKQLGTGGWGLSNSTGENDRYAQAHQKEFAKMRSISKTSLMPIGSGSKLASLSSFDKISTDPLAVHNKRKHDLSKSASSTHLIPSAPNGAPLAHTTSNEEGRQAKRKRVSNGPNYLGSIREAGRSIANLLGEEKGKSGEEMMKSMKERRDKRRSSLIKRKGRGISSRFGFLRNKKSSTHPKNTSVPPPLSITSPPIPTPTMPRKTSVYAPRDPPHGRIPFDLEASLARKPTATRRRSTDLSNVIRPHPEVLEDIKSPATQATTRGQKDRGRSTSAQTMLSQTSSNAPRRARIPDFAPPVNTHNAALGSTNTLGLPKSTSVSSSLAMSKKASQAEIIRNARPAPPPPSSFAEKPRIASNDSTRPTSINRSSTLYMPTASSLARMQATIKPNADRPLPMPPLATPRIASTVQPFGSAQSRDNQSFTSNFNLSKPTSSKGVSRLKPKTSQSAIGKPQSSAAARIRARQSGLSAVKSKSNLREDMEVKRKRSEIKARNERREEERGLREMLGR</sequence>
<evidence type="ECO:0000256" key="1">
    <source>
        <dbReference type="SAM" id="MobiDB-lite"/>
    </source>
</evidence>
<feature type="region of interest" description="Disordered" evidence="1">
    <location>
        <begin position="253"/>
        <end position="275"/>
    </location>
</feature>
<gene>
    <name evidence="3" type="ORF">I206_107148</name>
</gene>
<evidence type="ECO:0000259" key="2">
    <source>
        <dbReference type="PROSITE" id="PS50800"/>
    </source>
</evidence>